<dbReference type="InterPro" id="IPR013087">
    <property type="entry name" value="Znf_C2H2_type"/>
</dbReference>
<dbReference type="FunFam" id="3.30.160.60:FF:002343">
    <property type="entry name" value="Zinc finger protein 33A"/>
    <property type="match status" value="1"/>
</dbReference>
<keyword evidence="5" id="KW-0862">Zinc</keyword>
<feature type="region of interest" description="Disordered" evidence="10">
    <location>
        <begin position="1"/>
        <end position="24"/>
    </location>
</feature>
<dbReference type="Gene3D" id="3.30.160.60">
    <property type="entry name" value="Classic Zinc Finger"/>
    <property type="match status" value="8"/>
</dbReference>
<proteinExistence type="predicted"/>
<gene>
    <name evidence="12" type="ORF">OTU49_001606</name>
</gene>
<dbReference type="GO" id="GO:0005654">
    <property type="term" value="C:nucleoplasm"/>
    <property type="evidence" value="ECO:0007669"/>
    <property type="project" value="TreeGrafter"/>
</dbReference>
<dbReference type="InterPro" id="IPR036236">
    <property type="entry name" value="Znf_C2H2_sf"/>
</dbReference>
<keyword evidence="3" id="KW-0677">Repeat</keyword>
<dbReference type="Pfam" id="PF00096">
    <property type="entry name" value="zf-C2H2"/>
    <property type="match status" value="4"/>
</dbReference>
<keyword evidence="13" id="KW-1185">Reference proteome</keyword>
<evidence type="ECO:0000256" key="10">
    <source>
        <dbReference type="SAM" id="MobiDB-lite"/>
    </source>
</evidence>
<feature type="domain" description="C2H2-type" evidence="11">
    <location>
        <begin position="534"/>
        <end position="561"/>
    </location>
</feature>
<feature type="domain" description="C2H2-type" evidence="11">
    <location>
        <begin position="562"/>
        <end position="590"/>
    </location>
</feature>
<dbReference type="SMART" id="SM00355">
    <property type="entry name" value="ZnF_C2H2"/>
    <property type="match status" value="17"/>
</dbReference>
<evidence type="ECO:0000256" key="3">
    <source>
        <dbReference type="ARBA" id="ARBA00022737"/>
    </source>
</evidence>
<dbReference type="PANTHER" id="PTHR24399">
    <property type="entry name" value="ZINC FINGER AND BTB DOMAIN-CONTAINING"/>
    <property type="match status" value="1"/>
</dbReference>
<dbReference type="AlphaFoldDB" id="A0AAW0XTX6"/>
<sequence>AEVVSLRFGGADNAEDASSASSRPACPVCTCTFSFNSQVRRHVRYEHPDFDASELESSAFLSNRKLEKIHMELKEDGATYDMPLVLNLSCSWCELEFEEKETYDQHLDEHSTHAYQQYLATLEKLESSMDSSNSDLSFEKLLLQESSDKRNGKDKHYKCDFCGLVNFSKVNGEYHLDKCHEGVARHCGLCHELCRDAASLRSHLVHHFNGMLVCPVCPIRFSIRYNLTAHLDHCHQDGYVIPCEECKEKFTSYDSFEAHQAREHGRGALRTCEVCDQEILALDIDKHMASHEDSEIAGETRHHTCNLCNASFFFATQLYHHKYREHPNAFHFKCDECEHRFRTQRMLTSHKLGHRYGSHQCPACRLKYRQVDQLKRHLLSVHPELKGYNCKFCPATLKNYSTYVAHLKFKHPKEAGYDKRPVRCKLCGESFAHKVQWKYHMRNHTHLLQTCEICGISIKNLEIHMNLHTKEKKYECGDCGAVYHNKASFHFHVKRVHMGEEERKHMCDICEKRFLTPADLRIHMSRVHQGERNYWCKTCNKGYKSKVSLTYHQRLHTGERPHQCTMCGRSFRVPSYLKRHMEHDHRAQYPGVYFKKGRPKSQEERNRAQRHYPHQPSQPEPAVSTLEDTATPIPEIVQITVPMEMGEEVISSVGSAQDLKDHHIELEQGGVVYVVYEN</sequence>
<comment type="caution">
    <text evidence="12">The sequence shown here is derived from an EMBL/GenBank/DDBJ whole genome shotgun (WGS) entry which is preliminary data.</text>
</comment>
<evidence type="ECO:0000256" key="6">
    <source>
        <dbReference type="ARBA" id="ARBA00023015"/>
    </source>
</evidence>
<evidence type="ECO:0000256" key="2">
    <source>
        <dbReference type="ARBA" id="ARBA00022723"/>
    </source>
</evidence>
<dbReference type="Proteomes" id="UP001445076">
    <property type="component" value="Unassembled WGS sequence"/>
</dbReference>
<dbReference type="GO" id="GO:0045893">
    <property type="term" value="P:positive regulation of DNA-templated transcription"/>
    <property type="evidence" value="ECO:0007669"/>
    <property type="project" value="UniProtKB-ARBA"/>
</dbReference>
<name>A0AAW0XTX6_CHEQU</name>
<evidence type="ECO:0000313" key="12">
    <source>
        <dbReference type="EMBL" id="KAK8742656.1"/>
    </source>
</evidence>
<evidence type="ECO:0000256" key="1">
    <source>
        <dbReference type="ARBA" id="ARBA00004123"/>
    </source>
</evidence>
<comment type="subcellular location">
    <subcellularLocation>
        <location evidence="1">Nucleus</location>
    </subcellularLocation>
</comment>
<keyword evidence="2" id="KW-0479">Metal-binding</keyword>
<accession>A0AAW0XTX6</accession>
<dbReference type="GO" id="GO:0001227">
    <property type="term" value="F:DNA-binding transcription repressor activity, RNA polymerase II-specific"/>
    <property type="evidence" value="ECO:0007669"/>
    <property type="project" value="TreeGrafter"/>
</dbReference>
<dbReference type="PANTHER" id="PTHR24399:SF23">
    <property type="entry name" value="C2H2-TYPE DOMAIN-CONTAINING PROTEIN"/>
    <property type="match status" value="1"/>
</dbReference>
<keyword evidence="4 9" id="KW-0863">Zinc-finger</keyword>
<keyword evidence="7" id="KW-0804">Transcription</keyword>
<feature type="domain" description="C2H2-type" evidence="11">
    <location>
        <begin position="332"/>
        <end position="354"/>
    </location>
</feature>
<evidence type="ECO:0000256" key="8">
    <source>
        <dbReference type="ARBA" id="ARBA00023242"/>
    </source>
</evidence>
<dbReference type="GO" id="GO:0000978">
    <property type="term" value="F:RNA polymerase II cis-regulatory region sequence-specific DNA binding"/>
    <property type="evidence" value="ECO:0007669"/>
    <property type="project" value="TreeGrafter"/>
</dbReference>
<protein>
    <recommendedName>
        <fullName evidence="11">C2H2-type domain-containing protein</fullName>
    </recommendedName>
</protein>
<dbReference type="GO" id="GO:0005694">
    <property type="term" value="C:chromosome"/>
    <property type="evidence" value="ECO:0007669"/>
    <property type="project" value="UniProtKB-ARBA"/>
</dbReference>
<dbReference type="EMBL" id="JARKIK010000027">
    <property type="protein sequence ID" value="KAK8742656.1"/>
    <property type="molecule type" value="Genomic_DNA"/>
</dbReference>
<keyword evidence="6" id="KW-0805">Transcription regulation</keyword>
<dbReference type="PROSITE" id="PS00028">
    <property type="entry name" value="ZINC_FINGER_C2H2_1"/>
    <property type="match status" value="11"/>
</dbReference>
<dbReference type="PROSITE" id="PS50157">
    <property type="entry name" value="ZINC_FINGER_C2H2_2"/>
    <property type="match status" value="6"/>
</dbReference>
<evidence type="ECO:0000256" key="5">
    <source>
        <dbReference type="ARBA" id="ARBA00022833"/>
    </source>
</evidence>
<evidence type="ECO:0000313" key="13">
    <source>
        <dbReference type="Proteomes" id="UP001445076"/>
    </source>
</evidence>
<evidence type="ECO:0000259" key="11">
    <source>
        <dbReference type="PROSITE" id="PS50157"/>
    </source>
</evidence>
<dbReference type="FunFam" id="3.30.160.60:FF:001732">
    <property type="entry name" value="Zgc:162936"/>
    <property type="match status" value="1"/>
</dbReference>
<feature type="domain" description="C2H2-type" evidence="11">
    <location>
        <begin position="474"/>
        <end position="502"/>
    </location>
</feature>
<reference evidence="12 13" key="1">
    <citation type="journal article" date="2024" name="BMC Genomics">
        <title>Genome assembly of redclaw crayfish (Cherax quadricarinatus) provides insights into its immune adaptation and hypoxia tolerance.</title>
        <authorList>
            <person name="Liu Z."/>
            <person name="Zheng J."/>
            <person name="Li H."/>
            <person name="Fang K."/>
            <person name="Wang S."/>
            <person name="He J."/>
            <person name="Zhou D."/>
            <person name="Weng S."/>
            <person name="Chi M."/>
            <person name="Gu Z."/>
            <person name="He J."/>
            <person name="Li F."/>
            <person name="Wang M."/>
        </authorList>
    </citation>
    <scope>NUCLEOTIDE SEQUENCE [LARGE SCALE GENOMIC DNA]</scope>
    <source>
        <strain evidence="12">ZL_2023a</strain>
    </source>
</reference>
<feature type="region of interest" description="Disordered" evidence="10">
    <location>
        <begin position="588"/>
        <end position="627"/>
    </location>
</feature>
<evidence type="ECO:0000256" key="7">
    <source>
        <dbReference type="ARBA" id="ARBA00023163"/>
    </source>
</evidence>
<organism evidence="12 13">
    <name type="scientific">Cherax quadricarinatus</name>
    <name type="common">Australian red claw crayfish</name>
    <dbReference type="NCBI Taxonomy" id="27406"/>
    <lineage>
        <taxon>Eukaryota</taxon>
        <taxon>Metazoa</taxon>
        <taxon>Ecdysozoa</taxon>
        <taxon>Arthropoda</taxon>
        <taxon>Crustacea</taxon>
        <taxon>Multicrustacea</taxon>
        <taxon>Malacostraca</taxon>
        <taxon>Eumalacostraca</taxon>
        <taxon>Eucarida</taxon>
        <taxon>Decapoda</taxon>
        <taxon>Pleocyemata</taxon>
        <taxon>Astacidea</taxon>
        <taxon>Parastacoidea</taxon>
        <taxon>Parastacidae</taxon>
        <taxon>Cherax</taxon>
    </lineage>
</organism>
<dbReference type="FunFam" id="3.30.160.60:FF:000446">
    <property type="entry name" value="Zinc finger protein"/>
    <property type="match status" value="1"/>
</dbReference>
<keyword evidence="8" id="KW-0539">Nucleus</keyword>
<feature type="domain" description="C2H2-type" evidence="11">
    <location>
        <begin position="505"/>
        <end position="533"/>
    </location>
</feature>
<dbReference type="GO" id="GO:0008270">
    <property type="term" value="F:zinc ion binding"/>
    <property type="evidence" value="ECO:0007669"/>
    <property type="project" value="UniProtKB-KW"/>
</dbReference>
<feature type="non-terminal residue" evidence="12">
    <location>
        <position position="1"/>
    </location>
</feature>
<dbReference type="SUPFAM" id="SSF57667">
    <property type="entry name" value="beta-beta-alpha zinc fingers"/>
    <property type="match status" value="7"/>
</dbReference>
<evidence type="ECO:0000256" key="4">
    <source>
        <dbReference type="ARBA" id="ARBA00022771"/>
    </source>
</evidence>
<evidence type="ECO:0000256" key="9">
    <source>
        <dbReference type="PROSITE-ProRule" id="PRU00042"/>
    </source>
</evidence>
<feature type="domain" description="C2H2-type" evidence="11">
    <location>
        <begin position="422"/>
        <end position="445"/>
    </location>
</feature>